<dbReference type="AlphaFoldDB" id="A0A1I8BEA9"/>
<sequence length="74" mass="8653">MSDQSLKKPSQCVKLSCERIKNKFSLLEKYQPVHHRSQKIKKIFISGQGPSFFLKREEISSVMRMVKQANKLND</sequence>
<evidence type="ECO:0000313" key="2">
    <source>
        <dbReference type="WBParaSite" id="MhA1_Contig207.frz3.gene10"/>
    </source>
</evidence>
<keyword evidence="1" id="KW-1185">Reference proteome</keyword>
<accession>A0A1I8BEA9</accession>
<proteinExistence type="predicted"/>
<name>A0A1I8BEA9_MELHA</name>
<dbReference type="WBParaSite" id="MhA1_Contig207.frz3.gene10">
    <property type="protein sequence ID" value="MhA1_Contig207.frz3.gene10"/>
    <property type="gene ID" value="MhA1_Contig207.frz3.gene10"/>
</dbReference>
<organism evidence="1 2">
    <name type="scientific">Meloidogyne hapla</name>
    <name type="common">Root-knot nematode worm</name>
    <dbReference type="NCBI Taxonomy" id="6305"/>
    <lineage>
        <taxon>Eukaryota</taxon>
        <taxon>Metazoa</taxon>
        <taxon>Ecdysozoa</taxon>
        <taxon>Nematoda</taxon>
        <taxon>Chromadorea</taxon>
        <taxon>Rhabditida</taxon>
        <taxon>Tylenchina</taxon>
        <taxon>Tylenchomorpha</taxon>
        <taxon>Tylenchoidea</taxon>
        <taxon>Meloidogynidae</taxon>
        <taxon>Meloidogyninae</taxon>
        <taxon>Meloidogyne</taxon>
    </lineage>
</organism>
<reference evidence="2" key="1">
    <citation type="submission" date="2016-11" db="UniProtKB">
        <authorList>
            <consortium name="WormBaseParasite"/>
        </authorList>
    </citation>
    <scope>IDENTIFICATION</scope>
</reference>
<protein>
    <submittedName>
        <fullName evidence="2">Uncharacterized protein</fullName>
    </submittedName>
</protein>
<evidence type="ECO:0000313" key="1">
    <source>
        <dbReference type="Proteomes" id="UP000095281"/>
    </source>
</evidence>
<dbReference type="Proteomes" id="UP000095281">
    <property type="component" value="Unplaced"/>
</dbReference>